<keyword evidence="1" id="KW-0812">Transmembrane</keyword>
<reference evidence="3" key="2">
    <citation type="submission" date="2015-01" db="EMBL/GenBank/DDBJ databases">
        <title>Evolutionary Origins and Diversification of the Mycorrhizal Mutualists.</title>
        <authorList>
            <consortium name="DOE Joint Genome Institute"/>
            <consortium name="Mycorrhizal Genomics Consortium"/>
            <person name="Kohler A."/>
            <person name="Kuo A."/>
            <person name="Nagy L.G."/>
            <person name="Floudas D."/>
            <person name="Copeland A."/>
            <person name="Barry K.W."/>
            <person name="Cichocki N."/>
            <person name="Veneault-Fourrey C."/>
            <person name="LaButti K."/>
            <person name="Lindquist E.A."/>
            <person name="Lipzen A."/>
            <person name="Lundell T."/>
            <person name="Morin E."/>
            <person name="Murat C."/>
            <person name="Riley R."/>
            <person name="Ohm R."/>
            <person name="Sun H."/>
            <person name="Tunlid A."/>
            <person name="Henrissat B."/>
            <person name="Grigoriev I.V."/>
            <person name="Hibbett D.S."/>
            <person name="Martin F."/>
        </authorList>
    </citation>
    <scope>NUCLEOTIDE SEQUENCE [LARGE SCALE GENOMIC DNA]</scope>
    <source>
        <strain evidence="3">Zn</strain>
    </source>
</reference>
<dbReference type="EMBL" id="KN832871">
    <property type="protein sequence ID" value="KIN06392.1"/>
    <property type="molecule type" value="Genomic_DNA"/>
</dbReference>
<proteinExistence type="predicted"/>
<reference evidence="2 3" key="1">
    <citation type="submission" date="2014-04" db="EMBL/GenBank/DDBJ databases">
        <authorList>
            <consortium name="DOE Joint Genome Institute"/>
            <person name="Kuo A."/>
            <person name="Martino E."/>
            <person name="Perotto S."/>
            <person name="Kohler A."/>
            <person name="Nagy L.G."/>
            <person name="Floudas D."/>
            <person name="Copeland A."/>
            <person name="Barry K.W."/>
            <person name="Cichocki N."/>
            <person name="Veneault-Fourrey C."/>
            <person name="LaButti K."/>
            <person name="Lindquist E.A."/>
            <person name="Lipzen A."/>
            <person name="Lundell T."/>
            <person name="Morin E."/>
            <person name="Murat C."/>
            <person name="Sun H."/>
            <person name="Tunlid A."/>
            <person name="Henrissat B."/>
            <person name="Grigoriev I.V."/>
            <person name="Hibbett D.S."/>
            <person name="Martin F."/>
            <person name="Nordberg H.P."/>
            <person name="Cantor M.N."/>
            <person name="Hua S.X."/>
        </authorList>
    </citation>
    <scope>NUCLEOTIDE SEQUENCE [LARGE SCALE GENOMIC DNA]</scope>
    <source>
        <strain evidence="2 3">Zn</strain>
    </source>
</reference>
<dbReference type="Proteomes" id="UP000054321">
    <property type="component" value="Unassembled WGS sequence"/>
</dbReference>
<name>A0A0C3HVX3_OIDMZ</name>
<dbReference type="HOGENOM" id="CLU_2904768_0_0_1"/>
<accession>A0A0C3HVX3</accession>
<keyword evidence="1" id="KW-0472">Membrane</keyword>
<dbReference type="AlphaFoldDB" id="A0A0C3HVX3"/>
<sequence>MWLRQVAAQNSCMLAEALTLYLNYVVWCLVCQSWMSPLWPLFALALSIVALPAMWSALELPL</sequence>
<evidence type="ECO:0000313" key="3">
    <source>
        <dbReference type="Proteomes" id="UP000054321"/>
    </source>
</evidence>
<protein>
    <submittedName>
        <fullName evidence="2">Uncharacterized protein</fullName>
    </submittedName>
</protein>
<organism evidence="2 3">
    <name type="scientific">Oidiodendron maius (strain Zn)</name>
    <dbReference type="NCBI Taxonomy" id="913774"/>
    <lineage>
        <taxon>Eukaryota</taxon>
        <taxon>Fungi</taxon>
        <taxon>Dikarya</taxon>
        <taxon>Ascomycota</taxon>
        <taxon>Pezizomycotina</taxon>
        <taxon>Leotiomycetes</taxon>
        <taxon>Leotiomycetes incertae sedis</taxon>
        <taxon>Myxotrichaceae</taxon>
        <taxon>Oidiodendron</taxon>
    </lineage>
</organism>
<keyword evidence="3" id="KW-1185">Reference proteome</keyword>
<gene>
    <name evidence="2" type="ORF">OIDMADRAFT_17295</name>
</gene>
<evidence type="ECO:0000256" key="1">
    <source>
        <dbReference type="SAM" id="Phobius"/>
    </source>
</evidence>
<evidence type="ECO:0000313" key="2">
    <source>
        <dbReference type="EMBL" id="KIN06392.1"/>
    </source>
</evidence>
<feature type="transmembrane region" description="Helical" evidence="1">
    <location>
        <begin position="12"/>
        <end position="35"/>
    </location>
</feature>
<dbReference type="InParanoid" id="A0A0C3HVX3"/>
<feature type="transmembrane region" description="Helical" evidence="1">
    <location>
        <begin position="41"/>
        <end position="58"/>
    </location>
</feature>
<keyword evidence="1" id="KW-1133">Transmembrane helix</keyword>